<dbReference type="OrthoDB" id="5796838at2759"/>
<accession>A0A4U5MFL3</accession>
<keyword evidence="2" id="KW-1185">Reference proteome</keyword>
<sequence length="116" mass="13059">MRLSAVRLMQKFIQNKDYIFKDPKWARKDFLKTAAVLVGSQVLIGVLIEEFGYPTPDIVYDLRMYGSPDFAAYAQGGEYALYDPLVTSAIRSFKVTEGRVQASRARATPNPFNDAT</sequence>
<protein>
    <submittedName>
        <fullName evidence="1">Uncharacterized protein</fullName>
    </submittedName>
</protein>
<reference evidence="1 2" key="2">
    <citation type="journal article" date="2019" name="G3 (Bethesda)">
        <title>Hybrid Assembly of the Genome of the Entomopathogenic Nematode Steinernema carpocapsae Identifies the X-Chromosome.</title>
        <authorList>
            <person name="Serra L."/>
            <person name="Macchietto M."/>
            <person name="Macias-Munoz A."/>
            <person name="McGill C.J."/>
            <person name="Rodriguez I.M."/>
            <person name="Rodriguez B."/>
            <person name="Murad R."/>
            <person name="Mortazavi A."/>
        </authorList>
    </citation>
    <scope>NUCLEOTIDE SEQUENCE [LARGE SCALE GENOMIC DNA]</scope>
    <source>
        <strain evidence="1 2">ALL</strain>
    </source>
</reference>
<comment type="caution">
    <text evidence="1">The sequence shown here is derived from an EMBL/GenBank/DDBJ whole genome shotgun (WGS) entry which is preliminary data.</text>
</comment>
<dbReference type="Proteomes" id="UP000298663">
    <property type="component" value="Unassembled WGS sequence"/>
</dbReference>
<organism evidence="1 2">
    <name type="scientific">Steinernema carpocapsae</name>
    <name type="common">Entomopathogenic nematode</name>
    <dbReference type="NCBI Taxonomy" id="34508"/>
    <lineage>
        <taxon>Eukaryota</taxon>
        <taxon>Metazoa</taxon>
        <taxon>Ecdysozoa</taxon>
        <taxon>Nematoda</taxon>
        <taxon>Chromadorea</taxon>
        <taxon>Rhabditida</taxon>
        <taxon>Tylenchina</taxon>
        <taxon>Panagrolaimomorpha</taxon>
        <taxon>Strongyloidoidea</taxon>
        <taxon>Steinernematidae</taxon>
        <taxon>Steinernema</taxon>
    </lineage>
</organism>
<gene>
    <name evidence="1" type="ORF">L596_023829</name>
</gene>
<evidence type="ECO:0000313" key="1">
    <source>
        <dbReference type="EMBL" id="TKR67723.1"/>
    </source>
</evidence>
<proteinExistence type="predicted"/>
<dbReference type="EMBL" id="AZBU02000008">
    <property type="protein sequence ID" value="TKR67723.1"/>
    <property type="molecule type" value="Genomic_DNA"/>
</dbReference>
<dbReference type="AlphaFoldDB" id="A0A4U5MFL3"/>
<name>A0A4U5MFL3_STECR</name>
<reference evidence="1 2" key="1">
    <citation type="journal article" date="2015" name="Genome Biol.">
        <title>Comparative genomics of Steinernema reveals deeply conserved gene regulatory networks.</title>
        <authorList>
            <person name="Dillman A.R."/>
            <person name="Macchietto M."/>
            <person name="Porter C.F."/>
            <person name="Rogers A."/>
            <person name="Williams B."/>
            <person name="Antoshechkin I."/>
            <person name="Lee M.M."/>
            <person name="Goodwin Z."/>
            <person name="Lu X."/>
            <person name="Lewis E.E."/>
            <person name="Goodrich-Blair H."/>
            <person name="Stock S.P."/>
            <person name="Adams B.J."/>
            <person name="Sternberg P.W."/>
            <person name="Mortazavi A."/>
        </authorList>
    </citation>
    <scope>NUCLEOTIDE SEQUENCE [LARGE SCALE GENOMIC DNA]</scope>
    <source>
        <strain evidence="1 2">ALL</strain>
    </source>
</reference>
<evidence type="ECO:0000313" key="2">
    <source>
        <dbReference type="Proteomes" id="UP000298663"/>
    </source>
</evidence>